<feature type="compositionally biased region" description="Low complexity" evidence="1">
    <location>
        <begin position="752"/>
        <end position="768"/>
    </location>
</feature>
<name>A0ABP1FPN1_9CHLO</name>
<dbReference type="CDD" id="cd05121">
    <property type="entry name" value="ABC1_ADCK3-like"/>
    <property type="match status" value="1"/>
</dbReference>
<evidence type="ECO:0000256" key="1">
    <source>
        <dbReference type="SAM" id="MobiDB-lite"/>
    </source>
</evidence>
<proteinExistence type="predicted"/>
<evidence type="ECO:0000313" key="5">
    <source>
        <dbReference type="Proteomes" id="UP001497392"/>
    </source>
</evidence>
<dbReference type="PANTHER" id="PTHR43173">
    <property type="entry name" value="ABC1 FAMILY PROTEIN"/>
    <property type="match status" value="1"/>
</dbReference>
<evidence type="ECO:0000259" key="3">
    <source>
        <dbReference type="PROSITE" id="PS50011"/>
    </source>
</evidence>
<reference evidence="4 5" key="1">
    <citation type="submission" date="2024-06" db="EMBL/GenBank/DDBJ databases">
        <authorList>
            <person name="Kraege A."/>
            <person name="Thomma B."/>
        </authorList>
    </citation>
    <scope>NUCLEOTIDE SEQUENCE [LARGE SCALE GENOMIC DNA]</scope>
</reference>
<dbReference type="SUPFAM" id="SSF56112">
    <property type="entry name" value="Protein kinase-like (PK-like)"/>
    <property type="match status" value="1"/>
</dbReference>
<dbReference type="PROSITE" id="PS50011">
    <property type="entry name" value="PROTEIN_KINASE_DOM"/>
    <property type="match status" value="1"/>
</dbReference>
<organism evidence="4 5">
    <name type="scientific">Coccomyxa viridis</name>
    <dbReference type="NCBI Taxonomy" id="1274662"/>
    <lineage>
        <taxon>Eukaryota</taxon>
        <taxon>Viridiplantae</taxon>
        <taxon>Chlorophyta</taxon>
        <taxon>core chlorophytes</taxon>
        <taxon>Trebouxiophyceae</taxon>
        <taxon>Trebouxiophyceae incertae sedis</taxon>
        <taxon>Coccomyxaceae</taxon>
        <taxon>Coccomyxa</taxon>
    </lineage>
</organism>
<dbReference type="InterPro" id="IPR004147">
    <property type="entry name" value="ABC1_dom"/>
</dbReference>
<feature type="transmembrane region" description="Helical" evidence="2">
    <location>
        <begin position="606"/>
        <end position="630"/>
    </location>
</feature>
<dbReference type="Pfam" id="PF03109">
    <property type="entry name" value="ABC1"/>
    <property type="match status" value="1"/>
</dbReference>
<keyword evidence="2" id="KW-1133">Transmembrane helix</keyword>
<feature type="region of interest" description="Disordered" evidence="1">
    <location>
        <begin position="738"/>
        <end position="802"/>
    </location>
</feature>
<accession>A0ABP1FPN1</accession>
<comment type="caution">
    <text evidence="4">The sequence shown here is derived from an EMBL/GenBank/DDBJ whole genome shotgun (WGS) entry which is preliminary data.</text>
</comment>
<protein>
    <submittedName>
        <fullName evidence="4">G2044 protein</fullName>
    </submittedName>
</protein>
<gene>
    <name evidence="4" type="primary">g2044</name>
    <name evidence="4" type="ORF">VP750_LOCUS1752</name>
</gene>
<keyword evidence="2" id="KW-0472">Membrane</keyword>
<dbReference type="EMBL" id="CAXHTA020000003">
    <property type="protein sequence ID" value="CAL5220093.1"/>
    <property type="molecule type" value="Genomic_DNA"/>
</dbReference>
<evidence type="ECO:0000313" key="4">
    <source>
        <dbReference type="EMBL" id="CAL5220093.1"/>
    </source>
</evidence>
<feature type="region of interest" description="Disordered" evidence="1">
    <location>
        <begin position="655"/>
        <end position="721"/>
    </location>
</feature>
<dbReference type="Proteomes" id="UP001497392">
    <property type="component" value="Unassembled WGS sequence"/>
</dbReference>
<feature type="compositionally biased region" description="Low complexity" evidence="1">
    <location>
        <begin position="670"/>
        <end position="689"/>
    </location>
</feature>
<dbReference type="InterPro" id="IPR011009">
    <property type="entry name" value="Kinase-like_dom_sf"/>
</dbReference>
<dbReference type="PANTHER" id="PTHR43173:SF12">
    <property type="entry name" value="PROTEIN KINASE SUPERFAMILY PROTEIN"/>
    <property type="match status" value="1"/>
</dbReference>
<feature type="transmembrane region" description="Helical" evidence="2">
    <location>
        <begin position="573"/>
        <end position="594"/>
    </location>
</feature>
<sequence>MATAQLSSIETDSATVPPLSIAGRWQNLRRTSEFWTRAGNVYTKYKVAQARASWARVTGMSEDDIERLIWTPHHTWAGEELYGMCIDLRGFYTKIGQFIGTRADFVPEPICKKLSLLQDKVPPMSAEQTRRVLELNMPLPLDRIFEQIDLRQCLGSATISQVHKAKLLAPSKWQGAPKNGVVAVKVQYPDGLQTMLQDLSNVRVAANFLQNTEINFDLVSPVDELAKQIRLEFDFLHEAETMDAVGEHLMGTMKGVQVPSSVPQLTTKNVLTMAFVEGQPITRLRERGQNVPAAVKALFARKLLKKVAEAYGRMLLIKGLFQADCHPGNILIRDDNGLGLIDFGQSKQLSDEQRLAFARLVLAMSAAEGAELLDVAKAMSVPQQMAVAQGLEAIGIRLGEGPLSLRMQMAFGMFDTRGRVDPFAKDSPLKLMKVRVFPSDFFFVLRVLQLLRGMATEMGIADFSTATQWRALAVEALQGPKVTRLSRLQQRKWLWAGGAVLGGFQDPVAIRLRQGALYGLPMALVAAGWAGCYASSAAGLVAAMHGASLSTKVTFAALWGLHHMMHMLWGKLVVSMGPSLVSTSMGAAVAALNFGLNFAFSQWQPLAAVLLTPYLVGNVVASLLLTTSWLTQFTSPPIIRESTIAPLGGASLARVRQSREGKVGESGLASNSTSTSSSRKPKKGSTPSKPSKPRPYKSLAKDVTSGNGKVGNGASGNGSHAGTYDSFPIRFQRYVSGQVGSSAAKNGNAPHGSSLNGASAQNGNGSSGPVRRDSNTKQMLPDSDNAAKSRGGVTQQEREVEL</sequence>
<keyword evidence="2" id="KW-0812">Transmembrane</keyword>
<feature type="transmembrane region" description="Helical" evidence="2">
    <location>
        <begin position="517"/>
        <end position="536"/>
    </location>
</feature>
<keyword evidence="5" id="KW-1185">Reference proteome</keyword>
<dbReference type="InterPro" id="IPR051130">
    <property type="entry name" value="Mito_struct-func_regulator"/>
</dbReference>
<feature type="domain" description="Protein kinase" evidence="3">
    <location>
        <begin position="148"/>
        <end position="494"/>
    </location>
</feature>
<evidence type="ECO:0000256" key="2">
    <source>
        <dbReference type="SAM" id="Phobius"/>
    </source>
</evidence>
<dbReference type="InterPro" id="IPR000719">
    <property type="entry name" value="Prot_kinase_dom"/>
</dbReference>